<dbReference type="EMBL" id="FNBK01000002">
    <property type="protein sequence ID" value="SDE87984.1"/>
    <property type="molecule type" value="Genomic_DNA"/>
</dbReference>
<keyword evidence="4" id="KW-1185">Reference proteome</keyword>
<dbReference type="AlphaFoldDB" id="A0A1G7GIQ0"/>
<protein>
    <recommendedName>
        <fullName evidence="2">DUF7979 domain-containing protein</fullName>
    </recommendedName>
</protein>
<evidence type="ECO:0000259" key="2">
    <source>
        <dbReference type="Pfam" id="PF25934"/>
    </source>
</evidence>
<feature type="transmembrane region" description="Helical" evidence="1">
    <location>
        <begin position="118"/>
        <end position="146"/>
    </location>
</feature>
<feature type="transmembrane region" description="Helical" evidence="1">
    <location>
        <begin position="7"/>
        <end position="28"/>
    </location>
</feature>
<dbReference type="OrthoDB" id="236793at2157"/>
<name>A0A1G7GIQ0_9EURY</name>
<keyword evidence="1" id="KW-0812">Transmembrane</keyword>
<dbReference type="Pfam" id="PF25934">
    <property type="entry name" value="DUF7979"/>
    <property type="match status" value="1"/>
</dbReference>
<dbReference type="Proteomes" id="UP000199076">
    <property type="component" value="Unassembled WGS sequence"/>
</dbReference>
<evidence type="ECO:0000313" key="4">
    <source>
        <dbReference type="Proteomes" id="UP000199076"/>
    </source>
</evidence>
<gene>
    <name evidence="3" type="ORF">SAMN05216218_10260</name>
</gene>
<reference evidence="4" key="1">
    <citation type="submission" date="2016-10" db="EMBL/GenBank/DDBJ databases">
        <authorList>
            <person name="Varghese N."/>
            <person name="Submissions S."/>
        </authorList>
    </citation>
    <scope>NUCLEOTIDE SEQUENCE [LARGE SCALE GENOMIC DNA]</scope>
    <source>
        <strain evidence="4">IBRC-M 10760</strain>
    </source>
</reference>
<organism evidence="3 4">
    <name type="scientific">Halorientalis regularis</name>
    <dbReference type="NCBI Taxonomy" id="660518"/>
    <lineage>
        <taxon>Archaea</taxon>
        <taxon>Methanobacteriati</taxon>
        <taxon>Methanobacteriota</taxon>
        <taxon>Stenosarchaea group</taxon>
        <taxon>Halobacteria</taxon>
        <taxon>Halobacteriales</taxon>
        <taxon>Haloarculaceae</taxon>
        <taxon>Halorientalis</taxon>
    </lineage>
</organism>
<keyword evidence="1" id="KW-1133">Transmembrane helix</keyword>
<feature type="domain" description="DUF7979" evidence="2">
    <location>
        <begin position="32"/>
        <end position="107"/>
    </location>
</feature>
<accession>A0A1G7GIQ0</accession>
<evidence type="ECO:0000313" key="3">
    <source>
        <dbReference type="EMBL" id="SDE87984.1"/>
    </source>
</evidence>
<evidence type="ECO:0000256" key="1">
    <source>
        <dbReference type="SAM" id="Phobius"/>
    </source>
</evidence>
<keyword evidence="1" id="KW-0472">Membrane</keyword>
<dbReference type="RefSeq" id="WP_092687659.1">
    <property type="nucleotide sequence ID" value="NZ_FNBK01000002.1"/>
</dbReference>
<proteinExistence type="predicted"/>
<dbReference type="InterPro" id="IPR058285">
    <property type="entry name" value="DUF7979"/>
</dbReference>
<sequence length="161" mass="17597">MDWDRGMAVLAIGAVMLVGAAGGGFVVFDSEYVHDLQNDAAVFDASTEGHLQYANLSERGQTAVDRTIERGEYVVEDESETAPEFMYIDDGVGRYVIQRDGRAYEITTHREGPGMGLLWFPAMFVLLPLGMAGAAFVVAGIILVAFDAYRRRTADRPPAED</sequence>